<evidence type="ECO:0000313" key="1">
    <source>
        <dbReference type="EMBL" id="MBW0492987.1"/>
    </source>
</evidence>
<evidence type="ECO:0008006" key="3">
    <source>
        <dbReference type="Google" id="ProtNLM"/>
    </source>
</evidence>
<sequence>MANLQAGSYYEESRLPFFKTQSMKAPELFDGTQPFIKSCQPIFHNNPETFSQERKEVLYATSFLLGRAAKWIEPYISNLTNQDPNYHLN</sequence>
<dbReference type="EMBL" id="AVOT02011847">
    <property type="protein sequence ID" value="MBW0492987.1"/>
    <property type="molecule type" value="Genomic_DNA"/>
</dbReference>
<protein>
    <recommendedName>
        <fullName evidence="3">DUF4939 domain-containing protein</fullName>
    </recommendedName>
</protein>
<organism evidence="1 2">
    <name type="scientific">Austropuccinia psidii MF-1</name>
    <dbReference type="NCBI Taxonomy" id="1389203"/>
    <lineage>
        <taxon>Eukaryota</taxon>
        <taxon>Fungi</taxon>
        <taxon>Dikarya</taxon>
        <taxon>Basidiomycota</taxon>
        <taxon>Pucciniomycotina</taxon>
        <taxon>Pucciniomycetes</taxon>
        <taxon>Pucciniales</taxon>
        <taxon>Sphaerophragmiaceae</taxon>
        <taxon>Austropuccinia</taxon>
    </lineage>
</organism>
<name>A0A9Q3H6H4_9BASI</name>
<accession>A0A9Q3H6H4</accession>
<gene>
    <name evidence="1" type="ORF">O181_032702</name>
</gene>
<evidence type="ECO:0000313" key="2">
    <source>
        <dbReference type="Proteomes" id="UP000765509"/>
    </source>
</evidence>
<keyword evidence="2" id="KW-1185">Reference proteome</keyword>
<comment type="caution">
    <text evidence="1">The sequence shown here is derived from an EMBL/GenBank/DDBJ whole genome shotgun (WGS) entry which is preliminary data.</text>
</comment>
<reference evidence="1" key="1">
    <citation type="submission" date="2021-03" db="EMBL/GenBank/DDBJ databases">
        <title>Draft genome sequence of rust myrtle Austropuccinia psidii MF-1, a brazilian biotype.</title>
        <authorList>
            <person name="Quecine M.C."/>
            <person name="Pachon D.M.R."/>
            <person name="Bonatelli M.L."/>
            <person name="Correr F.H."/>
            <person name="Franceschini L.M."/>
            <person name="Leite T.F."/>
            <person name="Margarido G.R.A."/>
            <person name="Almeida C.A."/>
            <person name="Ferrarezi J.A."/>
            <person name="Labate C.A."/>
        </authorList>
    </citation>
    <scope>NUCLEOTIDE SEQUENCE</scope>
    <source>
        <strain evidence="1">MF-1</strain>
    </source>
</reference>
<dbReference type="Proteomes" id="UP000765509">
    <property type="component" value="Unassembled WGS sequence"/>
</dbReference>
<dbReference type="AlphaFoldDB" id="A0A9Q3H6H4"/>
<proteinExistence type="predicted"/>